<dbReference type="PANTHER" id="PTHR47967:SF85">
    <property type="entry name" value="OS05G0384300 PROTEIN"/>
    <property type="match status" value="1"/>
</dbReference>
<dbReference type="Pfam" id="PF14543">
    <property type="entry name" value="TAXi_N"/>
    <property type="match status" value="1"/>
</dbReference>
<dbReference type="Proteomes" id="UP000006038">
    <property type="component" value="Chromosome 5"/>
</dbReference>
<evidence type="ECO:0000259" key="6">
    <source>
        <dbReference type="PROSITE" id="PS51767"/>
    </source>
</evidence>
<dbReference type="InterPro" id="IPR051708">
    <property type="entry name" value="Plant_Aspart_Prot_A1"/>
</dbReference>
<protein>
    <recommendedName>
        <fullName evidence="6">Peptidase A1 domain-containing protein</fullName>
    </recommendedName>
</protein>
<evidence type="ECO:0000256" key="5">
    <source>
        <dbReference type="ARBA" id="ARBA00023180"/>
    </source>
</evidence>
<organism evidence="7">
    <name type="scientific">Oryza brachyantha</name>
    <name type="common">malo sina</name>
    <dbReference type="NCBI Taxonomy" id="4533"/>
    <lineage>
        <taxon>Eukaryota</taxon>
        <taxon>Viridiplantae</taxon>
        <taxon>Streptophyta</taxon>
        <taxon>Embryophyta</taxon>
        <taxon>Tracheophyta</taxon>
        <taxon>Spermatophyta</taxon>
        <taxon>Magnoliopsida</taxon>
        <taxon>Liliopsida</taxon>
        <taxon>Poales</taxon>
        <taxon>Poaceae</taxon>
        <taxon>BOP clade</taxon>
        <taxon>Oryzoideae</taxon>
        <taxon>Oryzeae</taxon>
        <taxon>Oryzinae</taxon>
        <taxon>Oryza</taxon>
    </lineage>
</organism>
<evidence type="ECO:0000256" key="1">
    <source>
        <dbReference type="ARBA" id="ARBA00007447"/>
    </source>
</evidence>
<dbReference type="GO" id="GO:0004190">
    <property type="term" value="F:aspartic-type endopeptidase activity"/>
    <property type="evidence" value="ECO:0007669"/>
    <property type="project" value="UniProtKB-KW"/>
</dbReference>
<dbReference type="eggNOG" id="KOG1339">
    <property type="taxonomic scope" value="Eukaryota"/>
</dbReference>
<dbReference type="HOGENOM" id="CLU_005738_2_1_1"/>
<dbReference type="CDD" id="cd05476">
    <property type="entry name" value="pepsin_A_like_plant"/>
    <property type="match status" value="1"/>
</dbReference>
<evidence type="ECO:0000256" key="4">
    <source>
        <dbReference type="ARBA" id="ARBA00022801"/>
    </source>
</evidence>
<reference evidence="7" key="1">
    <citation type="journal article" date="2013" name="Nat. Commun.">
        <title>Whole-genome sequencing of Oryza brachyantha reveals mechanisms underlying Oryza genome evolution.</title>
        <authorList>
            <person name="Chen J."/>
            <person name="Huang Q."/>
            <person name="Gao D."/>
            <person name="Wang J."/>
            <person name="Lang Y."/>
            <person name="Liu T."/>
            <person name="Li B."/>
            <person name="Bai Z."/>
            <person name="Luis Goicoechea J."/>
            <person name="Liang C."/>
            <person name="Chen C."/>
            <person name="Zhang W."/>
            <person name="Sun S."/>
            <person name="Liao Y."/>
            <person name="Zhang X."/>
            <person name="Yang L."/>
            <person name="Song C."/>
            <person name="Wang M."/>
            <person name="Shi J."/>
            <person name="Liu G."/>
            <person name="Liu J."/>
            <person name="Zhou H."/>
            <person name="Zhou W."/>
            <person name="Yu Q."/>
            <person name="An N."/>
            <person name="Chen Y."/>
            <person name="Cai Q."/>
            <person name="Wang B."/>
            <person name="Liu B."/>
            <person name="Min J."/>
            <person name="Huang Y."/>
            <person name="Wu H."/>
            <person name="Li Z."/>
            <person name="Zhang Y."/>
            <person name="Yin Y."/>
            <person name="Song W."/>
            <person name="Jiang J."/>
            <person name="Jackson S.A."/>
            <person name="Wing R.A."/>
            <person name="Wang J."/>
            <person name="Chen M."/>
        </authorList>
    </citation>
    <scope>NUCLEOTIDE SEQUENCE [LARGE SCALE GENOMIC DNA]</scope>
    <source>
        <strain evidence="7">cv. IRGC 101232</strain>
    </source>
</reference>
<dbReference type="STRING" id="4533.J3M6P8"/>
<dbReference type="GO" id="GO:0006508">
    <property type="term" value="P:proteolysis"/>
    <property type="evidence" value="ECO:0007669"/>
    <property type="project" value="UniProtKB-KW"/>
</dbReference>
<dbReference type="SUPFAM" id="SSF50630">
    <property type="entry name" value="Acid proteases"/>
    <property type="match status" value="1"/>
</dbReference>
<keyword evidence="4" id="KW-0378">Hydrolase</keyword>
<keyword evidence="3" id="KW-0064">Aspartyl protease</keyword>
<sequence>MADRIPSVAAAIAIASLLLILTPEIVSSGLIPRFKLSPKANKQIRDIFKDHATEFAGLAADAIPSGGDGSESSPSQAPAPTAGTYLITVGVGTPPQYVSGAFDVTSELVWVPCEVCPATRPPASDKAGVFRTLPGGLYACGSSACRGTLQQRCPSGGDSACTYTCRYGGAGGLVTSGNLGAQVFTLGDSTIENLKFGCGLEPAANYGVIGLNRWRLSLVTQLRLTRFSYYFAPEDDDDGAGGNGSFILFGEYAVPRTSDPRHTQFFRYNDGAYGNLYLVGLSGVRVGGNVVSSTRTSSGSGSGGAPLVAYLSTSVPVTILEKGTYELVKREVMSAVGPETVDGASALGLDLCYRSQYLASVELPAMALVFWDGAVMELQPRNYLYQDMATGLECLTILPSSQDAGGLTLLGNLIQTGTHMIYDIERSRLVFESLDQPSKRPSSSSTA</sequence>
<evidence type="ECO:0000256" key="3">
    <source>
        <dbReference type="ARBA" id="ARBA00022750"/>
    </source>
</evidence>
<comment type="similarity">
    <text evidence="1">Belongs to the peptidase A1 family.</text>
</comment>
<dbReference type="Gramene" id="OB05G22720.1">
    <property type="protein sequence ID" value="OB05G22720.1"/>
    <property type="gene ID" value="OB05G22720"/>
</dbReference>
<name>J3M6P8_ORYBR</name>
<feature type="domain" description="Peptidase A1" evidence="6">
    <location>
        <begin position="85"/>
        <end position="432"/>
    </location>
</feature>
<dbReference type="InterPro" id="IPR032861">
    <property type="entry name" value="TAXi_N"/>
</dbReference>
<dbReference type="PROSITE" id="PS51767">
    <property type="entry name" value="PEPTIDASE_A1"/>
    <property type="match status" value="1"/>
</dbReference>
<dbReference type="Pfam" id="PF14541">
    <property type="entry name" value="TAXi_C"/>
    <property type="match status" value="1"/>
</dbReference>
<proteinExistence type="inferred from homology"/>
<keyword evidence="2" id="KW-0645">Protease</keyword>
<reference evidence="7" key="2">
    <citation type="submission" date="2013-04" db="UniProtKB">
        <authorList>
            <consortium name="EnsemblPlants"/>
        </authorList>
    </citation>
    <scope>IDENTIFICATION</scope>
</reference>
<accession>J3M6P8</accession>
<evidence type="ECO:0000313" key="7">
    <source>
        <dbReference type="EnsemblPlants" id="OB05G22720.1"/>
    </source>
</evidence>
<keyword evidence="5" id="KW-0325">Glycoprotein</keyword>
<dbReference type="InterPro" id="IPR021109">
    <property type="entry name" value="Peptidase_aspartic_dom_sf"/>
</dbReference>
<evidence type="ECO:0000313" key="8">
    <source>
        <dbReference type="Proteomes" id="UP000006038"/>
    </source>
</evidence>
<dbReference type="PANTHER" id="PTHR47967">
    <property type="entry name" value="OS07G0603500 PROTEIN-RELATED"/>
    <property type="match status" value="1"/>
</dbReference>
<dbReference type="GO" id="GO:0005576">
    <property type="term" value="C:extracellular region"/>
    <property type="evidence" value="ECO:0007669"/>
    <property type="project" value="TreeGrafter"/>
</dbReference>
<dbReference type="InterPro" id="IPR034161">
    <property type="entry name" value="Pepsin-like_plant"/>
</dbReference>
<dbReference type="AlphaFoldDB" id="J3M6P8"/>
<dbReference type="EnsemblPlants" id="OB05G22720.1">
    <property type="protein sequence ID" value="OB05G22720.1"/>
    <property type="gene ID" value="OB05G22720"/>
</dbReference>
<dbReference type="OMA" id="FVWVPCE"/>
<dbReference type="InterPro" id="IPR032799">
    <property type="entry name" value="TAXi_C"/>
</dbReference>
<evidence type="ECO:0000256" key="2">
    <source>
        <dbReference type="ARBA" id="ARBA00022670"/>
    </source>
</evidence>
<keyword evidence="8" id="KW-1185">Reference proteome</keyword>
<dbReference type="Gene3D" id="2.40.70.10">
    <property type="entry name" value="Acid Proteases"/>
    <property type="match status" value="2"/>
</dbReference>
<dbReference type="InterPro" id="IPR033121">
    <property type="entry name" value="PEPTIDASE_A1"/>
</dbReference>